<dbReference type="PANTHER" id="PTHR43433:SF5">
    <property type="entry name" value="AB HYDROLASE-1 DOMAIN-CONTAINING PROTEIN"/>
    <property type="match status" value="1"/>
</dbReference>
<dbReference type="RefSeq" id="WP_131896218.1">
    <property type="nucleotide sequence ID" value="NZ_SMKU01000119.1"/>
</dbReference>
<dbReference type="InterPro" id="IPR000073">
    <property type="entry name" value="AB_hydrolase_1"/>
</dbReference>
<protein>
    <submittedName>
        <fullName evidence="2">Alpha/beta hydrolase</fullName>
    </submittedName>
</protein>
<dbReference type="Pfam" id="PF12697">
    <property type="entry name" value="Abhydrolase_6"/>
    <property type="match status" value="1"/>
</dbReference>
<keyword evidence="2" id="KW-0378">Hydrolase</keyword>
<keyword evidence="3" id="KW-1185">Reference proteome</keyword>
<dbReference type="SUPFAM" id="SSF53474">
    <property type="entry name" value="alpha/beta-Hydrolases"/>
    <property type="match status" value="1"/>
</dbReference>
<evidence type="ECO:0000313" key="2">
    <source>
        <dbReference type="EMBL" id="TDD82849.1"/>
    </source>
</evidence>
<evidence type="ECO:0000259" key="1">
    <source>
        <dbReference type="Pfam" id="PF12697"/>
    </source>
</evidence>
<dbReference type="GO" id="GO:0016787">
    <property type="term" value="F:hydrolase activity"/>
    <property type="evidence" value="ECO:0007669"/>
    <property type="project" value="UniProtKB-KW"/>
</dbReference>
<gene>
    <name evidence="2" type="ORF">E1298_22100</name>
</gene>
<dbReference type="PANTHER" id="PTHR43433">
    <property type="entry name" value="HYDROLASE, ALPHA/BETA FOLD FAMILY PROTEIN"/>
    <property type="match status" value="1"/>
</dbReference>
<evidence type="ECO:0000313" key="3">
    <source>
        <dbReference type="Proteomes" id="UP000294513"/>
    </source>
</evidence>
<reference evidence="2 3" key="1">
    <citation type="submission" date="2019-03" db="EMBL/GenBank/DDBJ databases">
        <title>Draft genome sequences of novel Actinobacteria.</title>
        <authorList>
            <person name="Sahin N."/>
            <person name="Ay H."/>
            <person name="Saygin H."/>
        </authorList>
    </citation>
    <scope>NUCLEOTIDE SEQUENCE [LARGE SCALE GENOMIC DNA]</scope>
    <source>
        <strain evidence="2 3">H3C3</strain>
    </source>
</reference>
<dbReference type="Proteomes" id="UP000294513">
    <property type="component" value="Unassembled WGS sequence"/>
</dbReference>
<proteinExistence type="predicted"/>
<organism evidence="2 3">
    <name type="scientific">Actinomadura rubrisoli</name>
    <dbReference type="NCBI Taxonomy" id="2530368"/>
    <lineage>
        <taxon>Bacteria</taxon>
        <taxon>Bacillati</taxon>
        <taxon>Actinomycetota</taxon>
        <taxon>Actinomycetes</taxon>
        <taxon>Streptosporangiales</taxon>
        <taxon>Thermomonosporaceae</taxon>
        <taxon>Actinomadura</taxon>
    </lineage>
</organism>
<accession>A0A4R5BCB0</accession>
<sequence length="285" mass="31744">MLLIERNEVGMTTTSESARAWAHWTEPEWVDVDGVRTGYRRKGSGPVLLYLHGAGLTRQWLPLYEELAQGFDVVVPEHPGFGDTVLPSHVRTFEDLVLHYDALARNLGLDGEAHLVGHSMGAWLAADLAVTYPTRFATLTLMAPMGLRAPRSRPADPFRWSPEQADHHVFSGVAEKYTDYLVQEGGIEDYIHEYGESIPFARLTWNPRYDVRLEHRLARVQAPTRVIHFADDNFIPRELPARYAELVPGAELIVLEGADGEPASHVSIIQQPAAIAALITEHAAS</sequence>
<dbReference type="InterPro" id="IPR050471">
    <property type="entry name" value="AB_hydrolase"/>
</dbReference>
<feature type="domain" description="AB hydrolase-1" evidence="1">
    <location>
        <begin position="48"/>
        <end position="277"/>
    </location>
</feature>
<dbReference type="PRINTS" id="PR00111">
    <property type="entry name" value="ABHYDROLASE"/>
</dbReference>
<dbReference type="Gene3D" id="3.40.50.1820">
    <property type="entry name" value="alpha/beta hydrolase"/>
    <property type="match status" value="1"/>
</dbReference>
<comment type="caution">
    <text evidence="2">The sequence shown here is derived from an EMBL/GenBank/DDBJ whole genome shotgun (WGS) entry which is preliminary data.</text>
</comment>
<name>A0A4R5BCB0_9ACTN</name>
<dbReference type="InterPro" id="IPR029058">
    <property type="entry name" value="AB_hydrolase_fold"/>
</dbReference>
<dbReference type="AlphaFoldDB" id="A0A4R5BCB0"/>
<dbReference type="EMBL" id="SMKU01000119">
    <property type="protein sequence ID" value="TDD82849.1"/>
    <property type="molecule type" value="Genomic_DNA"/>
</dbReference>
<dbReference type="OrthoDB" id="9801162at2"/>